<sequence>MSFGDILCGRIVSPLIELDEKKRIIQEFVPGKQVTLCHVIANPNESLYTKLGLIDARGAVGIMTITPSEAAMIAADVSTKAAAVEIGFVDRFNGSLVITGDVAAVEAALRNVMQVLCNMMGFSPAPLTKT</sequence>
<dbReference type="InterPro" id="IPR009307">
    <property type="entry name" value="EutS/PduU/CutR"/>
</dbReference>
<keyword evidence="5" id="KW-1185">Reference proteome</keyword>
<dbReference type="Gene3D" id="3.30.70.1710">
    <property type="match status" value="1"/>
</dbReference>
<protein>
    <submittedName>
        <fullName evidence="4">Propanediol utilization polyhedral body protein PduU</fullName>
    </submittedName>
</protein>
<dbReference type="InterPro" id="IPR044870">
    <property type="entry name" value="BMC_CP"/>
</dbReference>
<dbReference type="SUPFAM" id="SSF143414">
    <property type="entry name" value="CcmK-like"/>
    <property type="match status" value="1"/>
</dbReference>
<evidence type="ECO:0000313" key="4">
    <source>
        <dbReference type="EMBL" id="ALP94757.1"/>
    </source>
</evidence>
<dbReference type="PIRSF" id="PIRSF012296">
    <property type="entry name" value="EutS_PduU"/>
    <property type="match status" value="1"/>
</dbReference>
<evidence type="ECO:0000256" key="1">
    <source>
        <dbReference type="ARBA" id="ARBA00024322"/>
    </source>
</evidence>
<proteinExistence type="predicted"/>
<evidence type="ECO:0000259" key="3">
    <source>
        <dbReference type="PROSITE" id="PS51931"/>
    </source>
</evidence>
<evidence type="ECO:0000256" key="2">
    <source>
        <dbReference type="ARBA" id="ARBA00024446"/>
    </source>
</evidence>
<evidence type="ECO:0000313" key="5">
    <source>
        <dbReference type="Proteomes" id="UP000064844"/>
    </source>
</evidence>
<dbReference type="PROSITE" id="PS51931">
    <property type="entry name" value="BMC_CP"/>
    <property type="match status" value="1"/>
</dbReference>
<dbReference type="PANTHER" id="PTHR40449:SF2">
    <property type="entry name" value="BACTERIAL MICROCOMPARTMENT SHELL PROTEIN EUTS"/>
    <property type="match status" value="1"/>
</dbReference>
<dbReference type="KEGG" id="ibu:IB211_02366c"/>
<accession>A0A0S2W5Y6</accession>
<comment type="subcellular location">
    <subcellularLocation>
        <location evidence="1">Bacterial microcompartment</location>
    </subcellularLocation>
</comment>
<dbReference type="RefSeq" id="WP_178388455.1">
    <property type="nucleotide sequence ID" value="NZ_CAMREZ010000014.1"/>
</dbReference>
<dbReference type="GeneID" id="93228489"/>
<dbReference type="InterPro" id="IPR000249">
    <property type="entry name" value="BMC_dom"/>
</dbReference>
<dbReference type="InterPro" id="IPR037233">
    <property type="entry name" value="CcmK-like_sf"/>
</dbReference>
<dbReference type="NCBIfam" id="NF012012">
    <property type="entry name" value="PRK15468.1"/>
    <property type="match status" value="1"/>
</dbReference>
<dbReference type="CDD" id="cd07046">
    <property type="entry name" value="BMC_PduU-EutS"/>
    <property type="match status" value="1"/>
</dbReference>
<reference evidence="4 5" key="1">
    <citation type="journal article" date="2015" name="Nat. Commun.">
        <title>Production of butyrate from lysine and the Amadori product fructoselysine by a human gut commensal.</title>
        <authorList>
            <person name="Bui T.P."/>
            <person name="Ritari J."/>
            <person name="Boeren S."/>
            <person name="de Waard P."/>
            <person name="Plugge C.M."/>
            <person name="de Vos W.M."/>
        </authorList>
    </citation>
    <scope>NUCLEOTIDE SEQUENCE [LARGE SCALE GENOMIC DNA]</scope>
    <source>
        <strain evidence="4 5">AF211</strain>
    </source>
</reference>
<gene>
    <name evidence="4" type="ORF">IB211_02366c</name>
</gene>
<dbReference type="PANTHER" id="PTHR40449">
    <property type="entry name" value="ETHANOLAMINE UTILIZATION PROTEIN EUTS"/>
    <property type="match status" value="1"/>
</dbReference>
<keyword evidence="2" id="KW-1283">Bacterial microcompartment</keyword>
<feature type="domain" description="BMC circularly permuted" evidence="3">
    <location>
        <begin position="23"/>
        <end position="122"/>
    </location>
</feature>
<organism evidence="4 5">
    <name type="scientific">Intestinimonas butyriciproducens</name>
    <dbReference type="NCBI Taxonomy" id="1297617"/>
    <lineage>
        <taxon>Bacteria</taxon>
        <taxon>Bacillati</taxon>
        <taxon>Bacillota</taxon>
        <taxon>Clostridia</taxon>
        <taxon>Eubacteriales</taxon>
        <taxon>Intestinimonas</taxon>
    </lineage>
</organism>
<dbReference type="Proteomes" id="UP000064844">
    <property type="component" value="Chromosome"/>
</dbReference>
<reference evidence="5" key="2">
    <citation type="submission" date="2015-04" db="EMBL/GenBank/DDBJ databases">
        <title>A butyrogenic pathway from the amino acid lysine in a human gut commensal.</title>
        <authorList>
            <person name="de Vos W.M."/>
            <person name="Bui N.T.P."/>
            <person name="Plugge C.M."/>
            <person name="Ritari J."/>
        </authorList>
    </citation>
    <scope>NUCLEOTIDE SEQUENCE [LARGE SCALE GENOMIC DNA]</scope>
    <source>
        <strain evidence="5">AF211</strain>
    </source>
</reference>
<dbReference type="AlphaFoldDB" id="A0A0S2W5Y6"/>
<dbReference type="PATRIC" id="fig|1297617.4.peg.2438"/>
<name>A0A0S2W5Y6_9FIRM</name>
<dbReference type="STRING" id="1297617.IB211_02366c"/>
<dbReference type="Pfam" id="PF00936">
    <property type="entry name" value="BMC"/>
    <property type="match status" value="1"/>
</dbReference>
<dbReference type="eggNOG" id="COG4810">
    <property type="taxonomic scope" value="Bacteria"/>
</dbReference>
<dbReference type="GO" id="GO:0031469">
    <property type="term" value="C:bacterial microcompartment"/>
    <property type="evidence" value="ECO:0007669"/>
    <property type="project" value="UniProtKB-SubCell"/>
</dbReference>
<dbReference type="SMART" id="SM00877">
    <property type="entry name" value="BMC"/>
    <property type="match status" value="1"/>
</dbReference>
<dbReference type="EMBL" id="CP011307">
    <property type="protein sequence ID" value="ALP94757.1"/>
    <property type="molecule type" value="Genomic_DNA"/>
</dbReference>